<evidence type="ECO:0000313" key="3">
    <source>
        <dbReference type="Proteomes" id="UP000243937"/>
    </source>
</evidence>
<dbReference type="PANTHER" id="PTHR14119:SF3">
    <property type="entry name" value="ISOCHORISMATASE DOMAIN-CONTAINING PROTEIN 2"/>
    <property type="match status" value="1"/>
</dbReference>
<name>A0A1Y0D723_9GAMM</name>
<dbReference type="InterPro" id="IPR050993">
    <property type="entry name" value="Isochorismatase_domain"/>
</dbReference>
<reference evidence="2 3" key="1">
    <citation type="journal article" date="2014" name="Int. J. Syst. Evol. Microbiol.">
        <title>Oceanisphaera profunda sp. nov., a marine bacterium isolated from deep-sea sediment, and emended description of the genus Oceanisphaera.</title>
        <authorList>
            <person name="Xu Z."/>
            <person name="Zhang X.Y."/>
            <person name="Su H.N."/>
            <person name="Yu Z.C."/>
            <person name="Liu C."/>
            <person name="Li H."/>
            <person name="Chen X.L."/>
            <person name="Song X.Y."/>
            <person name="Xie B.B."/>
            <person name="Qin Q.L."/>
            <person name="Zhou B.C."/>
            <person name="Shi M."/>
            <person name="Huang Y."/>
            <person name="Zhang Y.Z."/>
        </authorList>
    </citation>
    <scope>NUCLEOTIDE SEQUENCE [LARGE SCALE GENOMIC DNA]</scope>
    <source>
        <strain evidence="2 3">SM1222</strain>
    </source>
</reference>
<gene>
    <name evidence="2" type="ORF">CBP31_12390</name>
</gene>
<dbReference type="PANTHER" id="PTHR14119">
    <property type="entry name" value="HYDROLASE"/>
    <property type="match status" value="1"/>
</dbReference>
<dbReference type="Pfam" id="PF00857">
    <property type="entry name" value="Isochorismatase"/>
    <property type="match status" value="1"/>
</dbReference>
<keyword evidence="2" id="KW-0378">Hydrolase</keyword>
<proteinExistence type="predicted"/>
<sequence length="198" mass="22088">MSAISGFPKDKPSPSGLIASDKAALMVIDVQEKLLPAIEDSEQLHARIQWLISACYTLETPVLFTEQYPKGLGHTLPTLTQLVEQPEIVEKMHFSVVAANCLPSHWQDYSQVIVCGMETHVCVLQTVLELIQAGKEVFVVADAVGSRTEQNRQLGLERMRDAGAHIVSREMVVFELLRHAGNEHFRTISKEFLRGEQP</sequence>
<dbReference type="GO" id="GO:0016787">
    <property type="term" value="F:hydrolase activity"/>
    <property type="evidence" value="ECO:0007669"/>
    <property type="project" value="UniProtKB-KW"/>
</dbReference>
<evidence type="ECO:0000259" key="1">
    <source>
        <dbReference type="Pfam" id="PF00857"/>
    </source>
</evidence>
<dbReference type="InterPro" id="IPR000868">
    <property type="entry name" value="Isochorismatase-like_dom"/>
</dbReference>
<dbReference type="RefSeq" id="WP_087037740.1">
    <property type="nucleotide sequence ID" value="NZ_CP021377.1"/>
</dbReference>
<dbReference type="KEGG" id="opf:CBP31_12390"/>
<evidence type="ECO:0000313" key="2">
    <source>
        <dbReference type="EMBL" id="ART83320.1"/>
    </source>
</evidence>
<accession>A0A1Y0D723</accession>
<organism evidence="2 3">
    <name type="scientific">Oceanisphaera profunda</name>
    <dbReference type="NCBI Taxonomy" id="1416627"/>
    <lineage>
        <taxon>Bacteria</taxon>
        <taxon>Pseudomonadati</taxon>
        <taxon>Pseudomonadota</taxon>
        <taxon>Gammaproteobacteria</taxon>
        <taxon>Aeromonadales</taxon>
        <taxon>Aeromonadaceae</taxon>
        <taxon>Oceanisphaera</taxon>
    </lineage>
</organism>
<dbReference type="OrthoDB" id="9796958at2"/>
<dbReference type="SUPFAM" id="SSF52499">
    <property type="entry name" value="Isochorismatase-like hydrolases"/>
    <property type="match status" value="1"/>
</dbReference>
<keyword evidence="3" id="KW-1185">Reference proteome</keyword>
<dbReference type="InterPro" id="IPR036380">
    <property type="entry name" value="Isochorismatase-like_sf"/>
</dbReference>
<dbReference type="Gene3D" id="3.40.50.850">
    <property type="entry name" value="Isochorismatase-like"/>
    <property type="match status" value="1"/>
</dbReference>
<dbReference type="AlphaFoldDB" id="A0A1Y0D723"/>
<dbReference type="EMBL" id="CP021377">
    <property type="protein sequence ID" value="ART83320.1"/>
    <property type="molecule type" value="Genomic_DNA"/>
</dbReference>
<protein>
    <submittedName>
        <fullName evidence="2">Hydrolase</fullName>
    </submittedName>
</protein>
<feature type="domain" description="Isochorismatase-like" evidence="1">
    <location>
        <begin position="24"/>
        <end position="170"/>
    </location>
</feature>
<dbReference type="CDD" id="cd01012">
    <property type="entry name" value="YcaC_related"/>
    <property type="match status" value="1"/>
</dbReference>
<dbReference type="Proteomes" id="UP000243937">
    <property type="component" value="Chromosome"/>
</dbReference>